<organism evidence="7">
    <name type="scientific">mine drainage metagenome</name>
    <dbReference type="NCBI Taxonomy" id="410659"/>
    <lineage>
        <taxon>unclassified sequences</taxon>
        <taxon>metagenomes</taxon>
        <taxon>ecological metagenomes</taxon>
    </lineage>
</organism>
<dbReference type="InterPro" id="IPR003661">
    <property type="entry name" value="HisK_dim/P_dom"/>
</dbReference>
<dbReference type="EC" id="2.7.13.3" evidence="2"/>
<reference evidence="7" key="1">
    <citation type="submission" date="2013-08" db="EMBL/GenBank/DDBJ databases">
        <authorList>
            <person name="Mendez C."/>
            <person name="Richter M."/>
            <person name="Ferrer M."/>
            <person name="Sanchez J."/>
        </authorList>
    </citation>
    <scope>NUCLEOTIDE SEQUENCE</scope>
</reference>
<dbReference type="PANTHER" id="PTHR43711">
    <property type="entry name" value="TWO-COMPONENT HISTIDINE KINASE"/>
    <property type="match status" value="1"/>
</dbReference>
<dbReference type="InterPro" id="IPR036097">
    <property type="entry name" value="HisK_dim/P_sf"/>
</dbReference>
<evidence type="ECO:0000259" key="6">
    <source>
        <dbReference type="PROSITE" id="PS50109"/>
    </source>
</evidence>
<gene>
    <name evidence="7" type="ORF">B1A_03128</name>
</gene>
<name>T1C7Z8_9ZZZZ</name>
<dbReference type="SUPFAM" id="SSF47384">
    <property type="entry name" value="Homodimeric domain of signal transducing histidine kinase"/>
    <property type="match status" value="1"/>
</dbReference>
<keyword evidence="5" id="KW-0902">Two-component regulatory system</keyword>
<dbReference type="EMBL" id="AUZX01002304">
    <property type="protein sequence ID" value="EQD77073.1"/>
    <property type="molecule type" value="Genomic_DNA"/>
</dbReference>
<feature type="domain" description="Histidine kinase" evidence="6">
    <location>
        <begin position="144"/>
        <end position="292"/>
    </location>
</feature>
<dbReference type="PROSITE" id="PS50109">
    <property type="entry name" value="HIS_KIN"/>
    <property type="match status" value="1"/>
</dbReference>
<dbReference type="InterPro" id="IPR050736">
    <property type="entry name" value="Sensor_HK_Regulatory"/>
</dbReference>
<dbReference type="Gene3D" id="3.30.565.10">
    <property type="entry name" value="Histidine kinase-like ATPase, C-terminal domain"/>
    <property type="match status" value="1"/>
</dbReference>
<evidence type="ECO:0000256" key="4">
    <source>
        <dbReference type="ARBA" id="ARBA00022777"/>
    </source>
</evidence>
<dbReference type="SUPFAM" id="SSF55781">
    <property type="entry name" value="GAF domain-like"/>
    <property type="match status" value="1"/>
</dbReference>
<feature type="non-terminal residue" evidence="7">
    <location>
        <position position="292"/>
    </location>
</feature>
<keyword evidence="3" id="KW-0808">Transferase</keyword>
<protein>
    <recommendedName>
        <fullName evidence="2">histidine kinase</fullName>
        <ecNumber evidence="2">2.7.13.3</ecNumber>
    </recommendedName>
</protein>
<reference evidence="7" key="2">
    <citation type="journal article" date="2014" name="ISME J.">
        <title>Microbial stratification in low pH oxic and suboxic macroscopic growths along an acid mine drainage.</title>
        <authorList>
            <person name="Mendez-Garcia C."/>
            <person name="Mesa V."/>
            <person name="Sprenger R.R."/>
            <person name="Richter M."/>
            <person name="Diez M.S."/>
            <person name="Solano J."/>
            <person name="Bargiela R."/>
            <person name="Golyshina O.V."/>
            <person name="Manteca A."/>
            <person name="Ramos J.L."/>
            <person name="Gallego J.R."/>
            <person name="Llorente I."/>
            <person name="Martins Dos Santos V.A."/>
            <person name="Jensen O.N."/>
            <person name="Pelaez A.I."/>
            <person name="Sanchez J."/>
            <person name="Ferrer M."/>
        </authorList>
    </citation>
    <scope>NUCLEOTIDE SEQUENCE</scope>
</reference>
<dbReference type="SUPFAM" id="SSF55874">
    <property type="entry name" value="ATPase domain of HSP90 chaperone/DNA topoisomerase II/histidine kinase"/>
    <property type="match status" value="1"/>
</dbReference>
<evidence type="ECO:0000256" key="1">
    <source>
        <dbReference type="ARBA" id="ARBA00000085"/>
    </source>
</evidence>
<evidence type="ECO:0000256" key="2">
    <source>
        <dbReference type="ARBA" id="ARBA00012438"/>
    </source>
</evidence>
<keyword evidence="4 7" id="KW-0418">Kinase</keyword>
<dbReference type="SMART" id="SM00388">
    <property type="entry name" value="HisKA"/>
    <property type="match status" value="1"/>
</dbReference>
<feature type="non-terminal residue" evidence="7">
    <location>
        <position position="1"/>
    </location>
</feature>
<dbReference type="GO" id="GO:0000155">
    <property type="term" value="F:phosphorelay sensor kinase activity"/>
    <property type="evidence" value="ECO:0007669"/>
    <property type="project" value="InterPro"/>
</dbReference>
<comment type="caution">
    <text evidence="7">The sequence shown here is derived from an EMBL/GenBank/DDBJ whole genome shotgun (WGS) entry which is preliminary data.</text>
</comment>
<dbReference type="AlphaFoldDB" id="T1C7Z8"/>
<evidence type="ECO:0000313" key="7">
    <source>
        <dbReference type="EMBL" id="EQD77073.1"/>
    </source>
</evidence>
<dbReference type="InterPro" id="IPR036890">
    <property type="entry name" value="HATPase_C_sf"/>
</dbReference>
<accession>T1C7Z8</accession>
<dbReference type="Gene3D" id="1.10.287.130">
    <property type="match status" value="1"/>
</dbReference>
<evidence type="ECO:0000256" key="5">
    <source>
        <dbReference type="ARBA" id="ARBA00023012"/>
    </source>
</evidence>
<comment type="catalytic activity">
    <reaction evidence="1">
        <text>ATP + protein L-histidine = ADP + protein N-phospho-L-histidine.</text>
        <dbReference type="EC" id="2.7.13.3"/>
    </reaction>
</comment>
<dbReference type="Pfam" id="PF00512">
    <property type="entry name" value="HisKA"/>
    <property type="match status" value="1"/>
</dbReference>
<evidence type="ECO:0000256" key="3">
    <source>
        <dbReference type="ARBA" id="ARBA00022679"/>
    </source>
</evidence>
<dbReference type="InterPro" id="IPR005467">
    <property type="entry name" value="His_kinase_dom"/>
</dbReference>
<dbReference type="PANTHER" id="PTHR43711:SF31">
    <property type="entry name" value="HISTIDINE KINASE"/>
    <property type="match status" value="1"/>
</dbReference>
<proteinExistence type="predicted"/>
<sequence length="292" mass="30943">WQRLADAAREVTGATAAVVLMPAPTGELEPQAVAGSADDLAPAGLNPTLGASPTARLGDAGAVLDGRLTNVVRIPVDPGQGPLGEVRCYVTGEPLFSEDDTDLIELFAALTLRMAEGARLTDELRQANDGLAKASAAKTDFLAAMSHELRTPLNAVIGFSELLQDPVEASNPALTLEFAGHIREAGMHLLDLVNDVLDLSKVEAGRLDLRREQVDLVLIAQQTVDMMRPMAERKQLTIELQGLGSLPVWADGGRMRQVAYNLLSNAVKFTPGAGKVVVRVESDASGIRLAVK</sequence>
<dbReference type="CDD" id="cd00082">
    <property type="entry name" value="HisKA"/>
    <property type="match status" value="1"/>
</dbReference>